<proteinExistence type="predicted"/>
<dbReference type="PROSITE" id="PS51257">
    <property type="entry name" value="PROKAR_LIPOPROTEIN"/>
    <property type="match status" value="1"/>
</dbReference>
<sequence length="191" mass="20506">MKCYRRIRMGTFTALLIVALMSVAACGGRSSISDNQFQAQSAKGSTMDGVDKPQNVSAHLEQLALGVPGVKGANCVVFGKYAIVGIDVDEKMERSEVGTLKYSVAEAFLKDPYGVDAIVTADIDLAQRLREIKVDINNGHALTGFANELADIMGRIIPQMPRNIIPPKTPEDVGNQTLNNVQKQAKTPSAS</sequence>
<reference evidence="3" key="1">
    <citation type="submission" date="2023-03" db="EMBL/GenBank/DDBJ databases">
        <title>Andean soil-derived lignocellulolytic bacterial consortium as a source of novel taxa and putative plastic-active enzymes.</title>
        <authorList>
            <person name="Diaz-Garcia L."/>
            <person name="Chuvochina M."/>
            <person name="Feuerriegel G."/>
            <person name="Bunk B."/>
            <person name="Sproer C."/>
            <person name="Streit W.R."/>
            <person name="Rodriguez L.M."/>
            <person name="Overmann J."/>
            <person name="Jimenez D.J."/>
        </authorList>
    </citation>
    <scope>NUCLEOTIDE SEQUENCE</scope>
    <source>
        <strain evidence="3">MAG 2441</strain>
    </source>
</reference>
<evidence type="ECO:0000313" key="3">
    <source>
        <dbReference type="EMBL" id="WEK53005.1"/>
    </source>
</evidence>
<dbReference type="Pfam" id="PF09580">
    <property type="entry name" value="Spore_YhcN_YlaJ"/>
    <property type="match status" value="1"/>
</dbReference>
<gene>
    <name evidence="3" type="ORF">P0Y55_10390</name>
</gene>
<feature type="signal peptide" evidence="2">
    <location>
        <begin position="1"/>
        <end position="24"/>
    </location>
</feature>
<keyword evidence="4" id="KW-1185">Reference proteome</keyword>
<feature type="region of interest" description="Disordered" evidence="1">
    <location>
        <begin position="169"/>
        <end position="191"/>
    </location>
</feature>
<organism evidence="3 4">
    <name type="scientific">Candidatus Cohnella colombiensis</name>
    <dbReference type="NCBI Taxonomy" id="3121368"/>
    <lineage>
        <taxon>Bacteria</taxon>
        <taxon>Bacillati</taxon>
        <taxon>Bacillota</taxon>
        <taxon>Bacilli</taxon>
        <taxon>Bacillales</taxon>
        <taxon>Paenibacillaceae</taxon>
        <taxon>Cohnella</taxon>
    </lineage>
</organism>
<dbReference type="InterPro" id="IPR019076">
    <property type="entry name" value="Spore_lipoprot_YhcN/YlaJ-like"/>
</dbReference>
<name>A0AA95JEV0_9BACL</name>
<keyword evidence="3" id="KW-0449">Lipoprotein</keyword>
<dbReference type="EMBL" id="CP119317">
    <property type="protein sequence ID" value="WEK53005.1"/>
    <property type="molecule type" value="Genomic_DNA"/>
</dbReference>
<feature type="compositionally biased region" description="Polar residues" evidence="1">
    <location>
        <begin position="174"/>
        <end position="191"/>
    </location>
</feature>
<evidence type="ECO:0000256" key="2">
    <source>
        <dbReference type="SAM" id="SignalP"/>
    </source>
</evidence>
<evidence type="ECO:0000256" key="1">
    <source>
        <dbReference type="SAM" id="MobiDB-lite"/>
    </source>
</evidence>
<feature type="chain" id="PRO_5041636860" evidence="2">
    <location>
        <begin position="25"/>
        <end position="191"/>
    </location>
</feature>
<protein>
    <submittedName>
        <fullName evidence="3">YhcN/YlaJ family sporulation lipoprotein</fullName>
    </submittedName>
</protein>
<keyword evidence="2" id="KW-0732">Signal</keyword>
<dbReference type="Proteomes" id="UP001178662">
    <property type="component" value="Chromosome"/>
</dbReference>
<evidence type="ECO:0000313" key="4">
    <source>
        <dbReference type="Proteomes" id="UP001178662"/>
    </source>
</evidence>
<dbReference type="AlphaFoldDB" id="A0AA95JEV0"/>
<accession>A0AA95JEV0</accession>